<protein>
    <recommendedName>
        <fullName evidence="7">Type II secretion system protein GspF domain-containing protein</fullName>
    </recommendedName>
</protein>
<dbReference type="EMBL" id="WOTB01000010">
    <property type="protein sequence ID" value="NHN84870.1"/>
    <property type="molecule type" value="Genomic_DNA"/>
</dbReference>
<proteinExistence type="predicted"/>
<reference evidence="8 9" key="1">
    <citation type="journal article" date="2020" name="Int. J. Syst. Evol. Microbiol.">
        <title>Novel acetic acid bacteria from cider fermentations: Acetobacter conturbans sp. nov. and Acetobacter fallax sp. nov.</title>
        <authorList>
            <person name="Sombolestani A.S."/>
            <person name="Cleenwerck I."/>
            <person name="Cnockaert M."/>
            <person name="Borremans W."/>
            <person name="Wieme A.D."/>
            <person name="De Vuyst L."/>
            <person name="Vandamme P."/>
        </authorList>
    </citation>
    <scope>NUCLEOTIDE SEQUENCE [LARGE SCALE GENOMIC DNA]</scope>
    <source>
        <strain evidence="8 9">LMG 30640</strain>
    </source>
</reference>
<sequence length="318" mass="35671">MFGLFGLECALVIIVVCNIAAFIAFMIERNCNRIRSARISWISEDDVAVEKYSATSILAVKKHNRRYYRILKTIAGFDFNSSLYTREYIYKVCFIVTSCVIVLSFVLAYFLDRIAIECAPFESIAVIRLYFTRVQGKYNTKLTEQIPEVVAMMARCLKVGVSLSRTLEIVASQAPDPTRSLFQDVVHKVAVGKELGEALEDLADSGGIKEYRFFSIIVRLQSRTGGGLAEILDSFATTIRKRLQARKKAFALASEARTSCYVLAGLPIFMAILMGVMNPKYISVLYTTKTGLEMLYTAVALFIMGIVSMFSITKFTLR</sequence>
<dbReference type="PANTHER" id="PTHR35007">
    <property type="entry name" value="INTEGRAL MEMBRANE PROTEIN-RELATED"/>
    <property type="match status" value="1"/>
</dbReference>
<dbReference type="PANTHER" id="PTHR35007:SF1">
    <property type="entry name" value="PILUS ASSEMBLY PROTEIN"/>
    <property type="match status" value="1"/>
</dbReference>
<evidence type="ECO:0000256" key="6">
    <source>
        <dbReference type="SAM" id="Phobius"/>
    </source>
</evidence>
<evidence type="ECO:0000256" key="3">
    <source>
        <dbReference type="ARBA" id="ARBA00022692"/>
    </source>
</evidence>
<feature type="transmembrane region" description="Helical" evidence="6">
    <location>
        <begin position="88"/>
        <end position="111"/>
    </location>
</feature>
<comment type="caution">
    <text evidence="8">The sequence shown here is derived from an EMBL/GenBank/DDBJ whole genome shotgun (WGS) entry which is preliminary data.</text>
</comment>
<dbReference type="Pfam" id="PF00482">
    <property type="entry name" value="T2SSF"/>
    <property type="match status" value="1"/>
</dbReference>
<feature type="transmembrane region" description="Helical" evidence="6">
    <location>
        <begin position="249"/>
        <end position="274"/>
    </location>
</feature>
<dbReference type="InterPro" id="IPR042094">
    <property type="entry name" value="T2SS_GspF_sf"/>
</dbReference>
<dbReference type="Proteomes" id="UP000635278">
    <property type="component" value="Unassembled WGS sequence"/>
</dbReference>
<feature type="transmembrane region" description="Helical" evidence="6">
    <location>
        <begin position="7"/>
        <end position="27"/>
    </location>
</feature>
<evidence type="ECO:0000256" key="2">
    <source>
        <dbReference type="ARBA" id="ARBA00022475"/>
    </source>
</evidence>
<name>A0ABX0JPF9_9PROT</name>
<evidence type="ECO:0000256" key="4">
    <source>
        <dbReference type="ARBA" id="ARBA00022989"/>
    </source>
</evidence>
<evidence type="ECO:0000256" key="1">
    <source>
        <dbReference type="ARBA" id="ARBA00004651"/>
    </source>
</evidence>
<keyword evidence="4 6" id="KW-1133">Transmembrane helix</keyword>
<keyword evidence="3 6" id="KW-0812">Transmembrane</keyword>
<keyword evidence="2" id="KW-1003">Cell membrane</keyword>
<keyword evidence="5 6" id="KW-0472">Membrane</keyword>
<evidence type="ECO:0000259" key="7">
    <source>
        <dbReference type="Pfam" id="PF00482"/>
    </source>
</evidence>
<dbReference type="RefSeq" id="WP_173583258.1">
    <property type="nucleotide sequence ID" value="NZ_WOTB01000010.1"/>
</dbReference>
<evidence type="ECO:0000256" key="5">
    <source>
        <dbReference type="ARBA" id="ARBA00023136"/>
    </source>
</evidence>
<evidence type="ECO:0000313" key="9">
    <source>
        <dbReference type="Proteomes" id="UP000635278"/>
    </source>
</evidence>
<dbReference type="InterPro" id="IPR018076">
    <property type="entry name" value="T2SS_GspF_dom"/>
</dbReference>
<dbReference type="Gene3D" id="1.20.81.30">
    <property type="entry name" value="Type II secretion system (T2SS), domain F"/>
    <property type="match status" value="1"/>
</dbReference>
<organism evidence="8 9">
    <name type="scientific">Acetobacter musti</name>
    <dbReference type="NCBI Taxonomy" id="864732"/>
    <lineage>
        <taxon>Bacteria</taxon>
        <taxon>Pseudomonadati</taxon>
        <taxon>Pseudomonadota</taxon>
        <taxon>Alphaproteobacteria</taxon>
        <taxon>Acetobacterales</taxon>
        <taxon>Acetobacteraceae</taxon>
        <taxon>Acetobacter</taxon>
    </lineage>
</organism>
<comment type="subcellular location">
    <subcellularLocation>
        <location evidence="1">Cell membrane</location>
        <topology evidence="1">Multi-pass membrane protein</topology>
    </subcellularLocation>
</comment>
<gene>
    <name evidence="8" type="ORF">GOB93_09480</name>
</gene>
<keyword evidence="9" id="KW-1185">Reference proteome</keyword>
<feature type="transmembrane region" description="Helical" evidence="6">
    <location>
        <begin position="294"/>
        <end position="317"/>
    </location>
</feature>
<accession>A0ABX0JPF9</accession>
<evidence type="ECO:0000313" key="8">
    <source>
        <dbReference type="EMBL" id="NHN84870.1"/>
    </source>
</evidence>
<feature type="domain" description="Type II secretion system protein GspF" evidence="7">
    <location>
        <begin position="152"/>
        <end position="274"/>
    </location>
</feature>